<feature type="transmembrane region" description="Helical" evidence="5">
    <location>
        <begin position="6"/>
        <end position="25"/>
    </location>
</feature>
<proteinExistence type="predicted"/>
<evidence type="ECO:0000313" key="9">
    <source>
        <dbReference type="Proteomes" id="UP000215301"/>
    </source>
</evidence>
<dbReference type="RefSeq" id="WP_015312717.1">
    <property type="nucleotide sequence ID" value="NZ_CP016893.1"/>
</dbReference>
<dbReference type="Proteomes" id="UP000214975">
    <property type="component" value="Chromosome"/>
</dbReference>
<feature type="transmembrane region" description="Helical" evidence="5">
    <location>
        <begin position="85"/>
        <end position="109"/>
    </location>
</feature>
<dbReference type="Proteomes" id="UP000215301">
    <property type="component" value="Unassembled WGS sequence"/>
</dbReference>
<evidence type="ECO:0000313" key="6">
    <source>
        <dbReference type="EMBL" id="AST57421.1"/>
    </source>
</evidence>
<name>A0A231VEU1_THETR</name>
<evidence type="ECO:0000256" key="4">
    <source>
        <dbReference type="ARBA" id="ARBA00023136"/>
    </source>
</evidence>
<protein>
    <submittedName>
        <fullName evidence="7">Colicin V production protein</fullName>
    </submittedName>
</protein>
<comment type="subcellular location">
    <subcellularLocation>
        <location evidence="1">Membrane</location>
        <topology evidence="1">Multi-pass membrane protein</topology>
    </subcellularLocation>
</comment>
<evidence type="ECO:0000256" key="3">
    <source>
        <dbReference type="ARBA" id="ARBA00022989"/>
    </source>
</evidence>
<sequence>MNIVDIIIVLVIAYFMYSGFIKGFIMTLYGLANIVISWILTVKFYPIVSQYIMRNVKLLDFAMKLAGSLKNVIFNVTSIKSFVDLISIVLTFLFFTLFLKIFAVILNKLLNYPFIRIFNKIGGGLLGMVEGFVFVFFIFSLFKAINNMLPLSYWTYIDKSQFAKLFLNNNDVLKMFLL</sequence>
<evidence type="ECO:0000313" key="7">
    <source>
        <dbReference type="EMBL" id="OXT06668.1"/>
    </source>
</evidence>
<dbReference type="EMBL" id="CP016893">
    <property type="protein sequence ID" value="AST57421.1"/>
    <property type="molecule type" value="Genomic_DNA"/>
</dbReference>
<keyword evidence="4 5" id="KW-0472">Membrane</keyword>
<feature type="transmembrane region" description="Helical" evidence="5">
    <location>
        <begin position="121"/>
        <end position="142"/>
    </location>
</feature>
<reference evidence="6 8" key="1">
    <citation type="submission" date="2016-08" db="EMBL/GenBank/DDBJ databases">
        <title>A novel genetic cassette of butanologenic Thermoanaerobacterium thermosaccharolyticum that directly convert cellulose to butanol.</title>
        <authorList>
            <person name="Li T."/>
            <person name="He J."/>
        </authorList>
    </citation>
    <scope>NUCLEOTIDE SEQUENCE [LARGE SCALE GENOMIC DNA]</scope>
    <source>
        <strain evidence="6 8">TG57</strain>
    </source>
</reference>
<evidence type="ECO:0000256" key="5">
    <source>
        <dbReference type="SAM" id="Phobius"/>
    </source>
</evidence>
<accession>A0A231VEU1</accession>
<dbReference type="Pfam" id="PF02674">
    <property type="entry name" value="Colicin_V"/>
    <property type="match status" value="1"/>
</dbReference>
<dbReference type="GO" id="GO:0009403">
    <property type="term" value="P:toxin biosynthetic process"/>
    <property type="evidence" value="ECO:0007669"/>
    <property type="project" value="InterPro"/>
</dbReference>
<feature type="transmembrane region" description="Helical" evidence="5">
    <location>
        <begin position="32"/>
        <end position="53"/>
    </location>
</feature>
<dbReference type="AlphaFoldDB" id="A0A231VEU1"/>
<reference evidence="7 9" key="2">
    <citation type="submission" date="2017-06" db="EMBL/GenBank/DDBJ databases">
        <title>Isolation and characterization of a thermophilic and butanogenic Thermoanaerobacterium thermosaccharolyticum M5 capable of efficient degradation of hemicellulose.</title>
        <authorList>
            <person name="Xin F."/>
            <person name="Jiang Y."/>
        </authorList>
    </citation>
    <scope>NUCLEOTIDE SEQUENCE [LARGE SCALE GENOMIC DNA]</scope>
    <source>
        <strain evidence="7 9">M5</strain>
    </source>
</reference>
<dbReference type="PANTHER" id="PTHR37306:SF1">
    <property type="entry name" value="COLICIN V PRODUCTION PROTEIN"/>
    <property type="match status" value="1"/>
</dbReference>
<evidence type="ECO:0000313" key="8">
    <source>
        <dbReference type="Proteomes" id="UP000214975"/>
    </source>
</evidence>
<keyword evidence="2 5" id="KW-0812">Transmembrane</keyword>
<dbReference type="EMBL" id="NKHD01000029">
    <property type="protein sequence ID" value="OXT06668.1"/>
    <property type="molecule type" value="Genomic_DNA"/>
</dbReference>
<dbReference type="InterPro" id="IPR003825">
    <property type="entry name" value="Colicin-V_CvpA"/>
</dbReference>
<dbReference type="PANTHER" id="PTHR37306">
    <property type="entry name" value="COLICIN V PRODUCTION PROTEIN"/>
    <property type="match status" value="1"/>
</dbReference>
<keyword evidence="3 5" id="KW-1133">Transmembrane helix</keyword>
<gene>
    <name evidence="7" type="ORF">CE561_10370</name>
    <name evidence="6" type="ORF">Thert_01355</name>
</gene>
<evidence type="ECO:0000256" key="1">
    <source>
        <dbReference type="ARBA" id="ARBA00004141"/>
    </source>
</evidence>
<dbReference type="GO" id="GO:0016020">
    <property type="term" value="C:membrane"/>
    <property type="evidence" value="ECO:0007669"/>
    <property type="project" value="UniProtKB-SubCell"/>
</dbReference>
<evidence type="ECO:0000256" key="2">
    <source>
        <dbReference type="ARBA" id="ARBA00022692"/>
    </source>
</evidence>
<organism evidence="7 9">
    <name type="scientific">Thermoanaerobacterium thermosaccharolyticum</name>
    <name type="common">Clostridium thermosaccharolyticum</name>
    <dbReference type="NCBI Taxonomy" id="1517"/>
    <lineage>
        <taxon>Bacteria</taxon>
        <taxon>Bacillati</taxon>
        <taxon>Bacillota</taxon>
        <taxon>Clostridia</taxon>
        <taxon>Thermoanaerobacterales</taxon>
        <taxon>Thermoanaerobacteraceae</taxon>
        <taxon>Thermoanaerobacterium</taxon>
    </lineage>
</organism>